<dbReference type="AlphaFoldDB" id="A0A3E1P3R1"/>
<organism evidence="1 2">
    <name type="scientific">Chitinophaga silvisoli</name>
    <dbReference type="NCBI Taxonomy" id="2291814"/>
    <lineage>
        <taxon>Bacteria</taxon>
        <taxon>Pseudomonadati</taxon>
        <taxon>Bacteroidota</taxon>
        <taxon>Chitinophagia</taxon>
        <taxon>Chitinophagales</taxon>
        <taxon>Chitinophagaceae</taxon>
        <taxon>Chitinophaga</taxon>
    </lineage>
</organism>
<evidence type="ECO:0000313" key="1">
    <source>
        <dbReference type="EMBL" id="RFM34760.1"/>
    </source>
</evidence>
<dbReference type="Proteomes" id="UP000261174">
    <property type="component" value="Unassembled WGS sequence"/>
</dbReference>
<gene>
    <name evidence="1" type="ORF">DXN04_15725</name>
</gene>
<name>A0A3E1P3R1_9BACT</name>
<accession>A0A3E1P3R1</accession>
<reference evidence="1 2" key="1">
    <citation type="submission" date="2018-08" db="EMBL/GenBank/DDBJ databases">
        <title>Chitinophaga sp. K20C18050901, a novel bacterium isolated from forest soil.</title>
        <authorList>
            <person name="Wang C."/>
        </authorList>
    </citation>
    <scope>NUCLEOTIDE SEQUENCE [LARGE SCALE GENOMIC DNA]</scope>
    <source>
        <strain evidence="1 2">K20C18050901</strain>
    </source>
</reference>
<keyword evidence="2" id="KW-1185">Reference proteome</keyword>
<evidence type="ECO:0000313" key="2">
    <source>
        <dbReference type="Proteomes" id="UP000261174"/>
    </source>
</evidence>
<proteinExistence type="predicted"/>
<dbReference type="EMBL" id="QTJV01000004">
    <property type="protein sequence ID" value="RFM34760.1"/>
    <property type="molecule type" value="Genomic_DNA"/>
</dbReference>
<comment type="caution">
    <text evidence="1">The sequence shown here is derived from an EMBL/GenBank/DDBJ whole genome shotgun (WGS) entry which is preliminary data.</text>
</comment>
<dbReference type="OrthoDB" id="3238779at2"/>
<protein>
    <submittedName>
        <fullName evidence="1">Uncharacterized protein</fullName>
    </submittedName>
</protein>
<sequence length="59" mass="6804">MIDLNSRKIIDLLFDRESKTIEDCFRQRQYIRIATRDSFGRYAKGVPSGSPQAVQIADL</sequence>